<sequence>MAQLIACDVHPLNNLRVLKYLKNPLGHDQATVDDWYRHWVVEGLQALEVMVKDYSDGKHCFGGEPGLADICLVPQMWNARRFAANLESCPTLLAIDAHLQKLPAFAAAAPEGQPDAF</sequence>
<keyword evidence="3" id="KW-1185">Reference proteome</keyword>
<dbReference type="EMBL" id="BKCN01000013">
    <property type="protein sequence ID" value="GER04759.1"/>
    <property type="molecule type" value="Genomic_DNA"/>
</dbReference>
<dbReference type="GO" id="GO:0016034">
    <property type="term" value="F:maleylacetoacetate isomerase activity"/>
    <property type="evidence" value="ECO:0007669"/>
    <property type="project" value="TreeGrafter"/>
</dbReference>
<accession>A0A5A7NCH6</accession>
<dbReference type="CDD" id="cd03191">
    <property type="entry name" value="GST_C_Zeta"/>
    <property type="match status" value="1"/>
</dbReference>
<feature type="domain" description="GST C-terminal" evidence="1">
    <location>
        <begin position="1"/>
        <end position="117"/>
    </location>
</feature>
<gene>
    <name evidence="2" type="ORF">JCM17846_24410</name>
</gene>
<dbReference type="GO" id="GO:0004364">
    <property type="term" value="F:glutathione transferase activity"/>
    <property type="evidence" value="ECO:0007669"/>
    <property type="project" value="TreeGrafter"/>
</dbReference>
<dbReference type="GO" id="GO:0006749">
    <property type="term" value="P:glutathione metabolic process"/>
    <property type="evidence" value="ECO:0007669"/>
    <property type="project" value="TreeGrafter"/>
</dbReference>
<evidence type="ECO:0000313" key="3">
    <source>
        <dbReference type="Proteomes" id="UP000324996"/>
    </source>
</evidence>
<dbReference type="GO" id="GO:0006559">
    <property type="term" value="P:L-phenylalanine catabolic process"/>
    <property type="evidence" value="ECO:0007669"/>
    <property type="project" value="TreeGrafter"/>
</dbReference>
<dbReference type="SUPFAM" id="SSF47616">
    <property type="entry name" value="GST C-terminal domain-like"/>
    <property type="match status" value="1"/>
</dbReference>
<dbReference type="PROSITE" id="PS50405">
    <property type="entry name" value="GST_CTER"/>
    <property type="match status" value="1"/>
</dbReference>
<dbReference type="InterPro" id="IPR010987">
    <property type="entry name" value="Glutathione-S-Trfase_C-like"/>
</dbReference>
<evidence type="ECO:0000313" key="2">
    <source>
        <dbReference type="EMBL" id="GER04759.1"/>
    </source>
</evidence>
<dbReference type="Proteomes" id="UP000324996">
    <property type="component" value="Unassembled WGS sequence"/>
</dbReference>
<dbReference type="PANTHER" id="PTHR42673:SF21">
    <property type="entry name" value="GLUTATHIONE S-TRANSFERASE YFCF"/>
    <property type="match status" value="1"/>
</dbReference>
<dbReference type="AlphaFoldDB" id="A0A5A7NCH6"/>
<dbReference type="PANTHER" id="PTHR42673">
    <property type="entry name" value="MALEYLACETOACETATE ISOMERASE"/>
    <property type="match status" value="1"/>
</dbReference>
<reference evidence="2 3" key="1">
    <citation type="submission" date="2019-09" db="EMBL/GenBank/DDBJ databases">
        <title>NBRP : Genome information of microbial organism related human and environment.</title>
        <authorList>
            <person name="Hattori M."/>
            <person name="Oshima K."/>
            <person name="Inaba H."/>
            <person name="Suda W."/>
            <person name="Sakamoto M."/>
            <person name="Iino T."/>
            <person name="Kitahara M."/>
            <person name="Oshida Y."/>
            <person name="Iida T."/>
            <person name="Kudo T."/>
            <person name="Itoh T."/>
            <person name="Ohkuma M."/>
        </authorList>
    </citation>
    <scope>NUCLEOTIDE SEQUENCE [LARGE SCALE GENOMIC DNA]</scope>
    <source>
        <strain evidence="2 3">Q-1</strain>
    </source>
</reference>
<proteinExistence type="predicted"/>
<organism evidence="2 3">
    <name type="scientific">Iodidimonas nitroreducens</name>
    <dbReference type="NCBI Taxonomy" id="1236968"/>
    <lineage>
        <taxon>Bacteria</taxon>
        <taxon>Pseudomonadati</taxon>
        <taxon>Pseudomonadota</taxon>
        <taxon>Alphaproteobacteria</taxon>
        <taxon>Iodidimonadales</taxon>
        <taxon>Iodidimonadaceae</taxon>
        <taxon>Iodidimonas</taxon>
    </lineage>
</organism>
<dbReference type="InterPro" id="IPR036282">
    <property type="entry name" value="Glutathione-S-Trfase_C_sf"/>
</dbReference>
<comment type="caution">
    <text evidence="2">The sequence shown here is derived from an EMBL/GenBank/DDBJ whole genome shotgun (WGS) entry which is preliminary data.</text>
</comment>
<protein>
    <recommendedName>
        <fullName evidence="1">GST C-terminal domain-containing protein</fullName>
    </recommendedName>
</protein>
<dbReference type="Gene3D" id="1.20.1050.10">
    <property type="match status" value="1"/>
</dbReference>
<name>A0A5A7NCH6_9PROT</name>
<dbReference type="InterPro" id="IPR034330">
    <property type="entry name" value="GST_Zeta_C"/>
</dbReference>
<evidence type="ECO:0000259" key="1">
    <source>
        <dbReference type="PROSITE" id="PS50405"/>
    </source>
</evidence>